<evidence type="ECO:0000313" key="1">
    <source>
        <dbReference type="EnsemblPlants" id="MELO3C035719.2.1"/>
    </source>
</evidence>
<reference evidence="1" key="1">
    <citation type="submission" date="2023-03" db="UniProtKB">
        <authorList>
            <consortium name="EnsemblPlants"/>
        </authorList>
    </citation>
    <scope>IDENTIFICATION</scope>
</reference>
<dbReference type="Gramene" id="MELO3C035719.2.1">
    <property type="protein sequence ID" value="MELO3C035719.2.1"/>
    <property type="gene ID" value="MELO3C035719.2"/>
</dbReference>
<sequence>MVNLSDNVNIPKVDFVSQLLVQLRGARYKYIQSKADTEWLQELAMSYKAQKSSVSAAVKQLQSSPHHQLSLSKTFSLSLSIFPYPFHSQLQFHLPPSTHSFPQMQTPPY</sequence>
<name>A0A9I9EMA5_CUCME</name>
<accession>A0A9I9EMA5</accession>
<protein>
    <submittedName>
        <fullName evidence="1">Uncharacterized protein</fullName>
    </submittedName>
</protein>
<dbReference type="AlphaFoldDB" id="A0A9I9EMA5"/>
<dbReference type="EnsemblPlants" id="MELO3C035719.2.1">
    <property type="protein sequence ID" value="MELO3C035719.2.1"/>
    <property type="gene ID" value="MELO3C035719.2"/>
</dbReference>
<organism evidence="1">
    <name type="scientific">Cucumis melo</name>
    <name type="common">Muskmelon</name>
    <dbReference type="NCBI Taxonomy" id="3656"/>
    <lineage>
        <taxon>Eukaryota</taxon>
        <taxon>Viridiplantae</taxon>
        <taxon>Streptophyta</taxon>
        <taxon>Embryophyta</taxon>
        <taxon>Tracheophyta</taxon>
        <taxon>Spermatophyta</taxon>
        <taxon>Magnoliopsida</taxon>
        <taxon>eudicotyledons</taxon>
        <taxon>Gunneridae</taxon>
        <taxon>Pentapetalae</taxon>
        <taxon>rosids</taxon>
        <taxon>fabids</taxon>
        <taxon>Cucurbitales</taxon>
        <taxon>Cucurbitaceae</taxon>
        <taxon>Benincaseae</taxon>
        <taxon>Cucumis</taxon>
    </lineage>
</organism>
<proteinExistence type="predicted"/>